<organism evidence="1 2">
    <name type="scientific">Arctia plantaginis</name>
    <name type="common">Wood tiger moth</name>
    <name type="synonym">Phalaena plantaginis</name>
    <dbReference type="NCBI Taxonomy" id="874455"/>
    <lineage>
        <taxon>Eukaryota</taxon>
        <taxon>Metazoa</taxon>
        <taxon>Ecdysozoa</taxon>
        <taxon>Arthropoda</taxon>
        <taxon>Hexapoda</taxon>
        <taxon>Insecta</taxon>
        <taxon>Pterygota</taxon>
        <taxon>Neoptera</taxon>
        <taxon>Endopterygota</taxon>
        <taxon>Lepidoptera</taxon>
        <taxon>Glossata</taxon>
        <taxon>Ditrysia</taxon>
        <taxon>Noctuoidea</taxon>
        <taxon>Erebidae</taxon>
        <taxon>Arctiinae</taxon>
        <taxon>Arctia</taxon>
    </lineage>
</organism>
<evidence type="ECO:0000313" key="2">
    <source>
        <dbReference type="Proteomes" id="UP000494106"/>
    </source>
</evidence>
<keyword evidence="2" id="KW-1185">Reference proteome</keyword>
<dbReference type="EMBL" id="CADEBC010000535">
    <property type="protein sequence ID" value="CAB3248565.1"/>
    <property type="molecule type" value="Genomic_DNA"/>
</dbReference>
<protein>
    <submittedName>
        <fullName evidence="1">Uncharacterized protein</fullName>
    </submittedName>
</protein>
<accession>A0A8S1AL73</accession>
<reference evidence="1 2" key="1">
    <citation type="submission" date="2020-04" db="EMBL/GenBank/DDBJ databases">
        <authorList>
            <person name="Wallbank WR R."/>
            <person name="Pardo Diaz C."/>
            <person name="Kozak K."/>
            <person name="Martin S."/>
            <person name="Jiggins C."/>
            <person name="Moest M."/>
            <person name="Warren A I."/>
            <person name="Byers J.R.P. K."/>
            <person name="Montejo-Kovacevich G."/>
            <person name="Yen C E."/>
        </authorList>
    </citation>
    <scope>NUCLEOTIDE SEQUENCE [LARGE SCALE GENOMIC DNA]</scope>
</reference>
<name>A0A8S1AL73_ARCPL</name>
<dbReference type="AlphaFoldDB" id="A0A8S1AL73"/>
<proteinExistence type="predicted"/>
<dbReference type="Proteomes" id="UP000494106">
    <property type="component" value="Unassembled WGS sequence"/>
</dbReference>
<sequence>MSYHADRLQRAQARAAQPRCMYGEIALVVPQLPAASRAYRDLQLQLNQEGIGPNEVLYCKMFTVTKLYSYELPFRLVAASSLCLELSRRFADLWIGTNIRHSCLV</sequence>
<comment type="caution">
    <text evidence="1">The sequence shown here is derived from an EMBL/GenBank/DDBJ whole genome shotgun (WGS) entry which is preliminary data.</text>
</comment>
<gene>
    <name evidence="1" type="ORF">APLA_LOCUS11767</name>
</gene>
<evidence type="ECO:0000313" key="1">
    <source>
        <dbReference type="EMBL" id="CAB3248565.1"/>
    </source>
</evidence>